<dbReference type="AlphaFoldDB" id="A0A5B8V0X5"/>
<keyword evidence="1" id="KW-0732">Signal</keyword>
<proteinExistence type="predicted"/>
<dbReference type="SUPFAM" id="SSF56601">
    <property type="entry name" value="beta-lactamase/transpeptidase-like"/>
    <property type="match status" value="1"/>
</dbReference>
<dbReference type="KEGG" id="mgin:FRZ54_21380"/>
<dbReference type="PANTHER" id="PTHR43283:SF18">
    <property type="match status" value="1"/>
</dbReference>
<accession>A0A5B8V0X5</accession>
<sequence>MKKLILSAFILFIVQPSSAQRNIKRPDGGTMTAAAIDKVVHKLMDTAEVTGLCIRIISNNQPAYIKAYGFANKAKKQLNDTATSFYAASLAKPLFAYTVLQLAQDGVIDLDKPLYTYLPKPLPEYDNYKELAGDDRWKLITARDCLRHSTGFPNWRDADPGKKMGIYFTPGTHYAYSGEGIQLLQMVVEAVTHRSLEDIAREKIFIPFGMTKTSFLWQPRFEEDYAVGHNIQEDTLHKDRYTHVYAAGSMETTIADYMRFIAAVMQHQRLGNKYWGQAFSPQIVINSKTQMFSLDTTSVADNSKIQLAYGLGWGLFQTPYGRAFFKEGHGFGWQHYSIAIPQQKTALIIMSNSDNAESIFTELVQKLTGVTIPFEWESYHPYRGTAKLAEEQLRMFTGVWHNERYDTTVSLVNGRLKVEAPKVGLPPTNIYPENDHHLFLKIMETDLEFVKGADGKFVKAIADDEGEHYELTRVK</sequence>
<dbReference type="Proteomes" id="UP000321479">
    <property type="component" value="Chromosome"/>
</dbReference>
<reference evidence="3 4" key="1">
    <citation type="journal article" date="2017" name="Curr. Microbiol.">
        <title>Mucilaginibacter ginsenosidivorans sp. nov., Isolated from Soil of Ginseng Field.</title>
        <authorList>
            <person name="Kim M.M."/>
            <person name="Siddiqi M.Z."/>
            <person name="Im W.T."/>
        </authorList>
    </citation>
    <scope>NUCLEOTIDE SEQUENCE [LARGE SCALE GENOMIC DNA]</scope>
    <source>
        <strain evidence="3 4">Gsoil 3017</strain>
    </source>
</reference>
<organism evidence="3 4">
    <name type="scientific">Mucilaginibacter ginsenosidivorans</name>
    <dbReference type="NCBI Taxonomy" id="398053"/>
    <lineage>
        <taxon>Bacteria</taxon>
        <taxon>Pseudomonadati</taxon>
        <taxon>Bacteroidota</taxon>
        <taxon>Sphingobacteriia</taxon>
        <taxon>Sphingobacteriales</taxon>
        <taxon>Sphingobacteriaceae</taxon>
        <taxon>Mucilaginibacter</taxon>
    </lineage>
</organism>
<dbReference type="Gene3D" id="3.40.710.10">
    <property type="entry name" value="DD-peptidase/beta-lactamase superfamily"/>
    <property type="match status" value="1"/>
</dbReference>
<feature type="signal peptide" evidence="1">
    <location>
        <begin position="1"/>
        <end position="19"/>
    </location>
</feature>
<evidence type="ECO:0000313" key="4">
    <source>
        <dbReference type="Proteomes" id="UP000321479"/>
    </source>
</evidence>
<dbReference type="RefSeq" id="WP_147033847.1">
    <property type="nucleotide sequence ID" value="NZ_CP042436.1"/>
</dbReference>
<evidence type="ECO:0000313" key="3">
    <source>
        <dbReference type="EMBL" id="QEC65014.1"/>
    </source>
</evidence>
<keyword evidence="4" id="KW-1185">Reference proteome</keyword>
<protein>
    <submittedName>
        <fullName evidence="3">Serine hydrolase</fullName>
    </submittedName>
</protein>
<evidence type="ECO:0000256" key="1">
    <source>
        <dbReference type="SAM" id="SignalP"/>
    </source>
</evidence>
<evidence type="ECO:0000259" key="2">
    <source>
        <dbReference type="Pfam" id="PF00144"/>
    </source>
</evidence>
<dbReference type="OrthoDB" id="1357763at2"/>
<gene>
    <name evidence="3" type="ORF">FRZ54_21380</name>
</gene>
<name>A0A5B8V0X5_9SPHI</name>
<dbReference type="GO" id="GO:0016787">
    <property type="term" value="F:hydrolase activity"/>
    <property type="evidence" value="ECO:0007669"/>
    <property type="project" value="UniProtKB-KW"/>
</dbReference>
<dbReference type="InterPro" id="IPR050789">
    <property type="entry name" value="Diverse_Enzym_Activities"/>
</dbReference>
<dbReference type="InterPro" id="IPR001466">
    <property type="entry name" value="Beta-lactam-related"/>
</dbReference>
<feature type="domain" description="Beta-lactamase-related" evidence="2">
    <location>
        <begin position="36"/>
        <end position="356"/>
    </location>
</feature>
<feature type="chain" id="PRO_5022664899" evidence="1">
    <location>
        <begin position="20"/>
        <end position="475"/>
    </location>
</feature>
<keyword evidence="3" id="KW-0378">Hydrolase</keyword>
<dbReference type="InterPro" id="IPR012338">
    <property type="entry name" value="Beta-lactam/transpept-like"/>
</dbReference>
<dbReference type="EMBL" id="CP042436">
    <property type="protein sequence ID" value="QEC65014.1"/>
    <property type="molecule type" value="Genomic_DNA"/>
</dbReference>
<dbReference type="PANTHER" id="PTHR43283">
    <property type="entry name" value="BETA-LACTAMASE-RELATED"/>
    <property type="match status" value="1"/>
</dbReference>
<dbReference type="Pfam" id="PF00144">
    <property type="entry name" value="Beta-lactamase"/>
    <property type="match status" value="1"/>
</dbReference>